<evidence type="ECO:0000256" key="10">
    <source>
        <dbReference type="ARBA" id="ARBA00066767"/>
    </source>
</evidence>
<evidence type="ECO:0000256" key="5">
    <source>
        <dbReference type="ARBA" id="ARBA00050607"/>
    </source>
</evidence>
<dbReference type="SUPFAM" id="SSF55729">
    <property type="entry name" value="Acyl-CoA N-acyltransferases (Nat)"/>
    <property type="match status" value="1"/>
</dbReference>
<evidence type="ECO:0000256" key="11">
    <source>
        <dbReference type="ARBA" id="ARBA00074372"/>
    </source>
</evidence>
<comment type="subcellular location">
    <subcellularLocation>
        <location evidence="1 15">Cytoplasm</location>
    </subcellularLocation>
</comment>
<dbReference type="EC" id="2.3.2.6" evidence="10 15"/>
<evidence type="ECO:0000256" key="14">
    <source>
        <dbReference type="ARBA" id="ARBA00083640"/>
    </source>
</evidence>
<evidence type="ECO:0000256" key="3">
    <source>
        <dbReference type="ARBA" id="ARBA00022679"/>
    </source>
</evidence>
<dbReference type="OrthoDB" id="9790282at2"/>
<comment type="similarity">
    <text evidence="9 15">Belongs to the L/F-transferase family.</text>
</comment>
<evidence type="ECO:0000256" key="9">
    <source>
        <dbReference type="ARBA" id="ARBA00061535"/>
    </source>
</evidence>
<keyword evidence="17" id="KW-1185">Reference proteome</keyword>
<dbReference type="FunFam" id="3.40.630.70:FF:000001">
    <property type="entry name" value="Leucyl/phenylalanyl-tRNA--protein transferase"/>
    <property type="match status" value="1"/>
</dbReference>
<dbReference type="PANTHER" id="PTHR30098">
    <property type="entry name" value="LEUCYL/PHENYLALANYL-TRNA--PROTEIN TRANSFERASE"/>
    <property type="match status" value="1"/>
</dbReference>
<accession>A0A328WP63</accession>
<comment type="catalytic activity">
    <reaction evidence="5 15">
        <text>L-phenylalanyl-tRNA(Phe) + an N-terminal L-alpha-aminoacyl-[protein] = an N-terminal L-phenylalanyl-L-alpha-aminoacyl-[protein] + tRNA(Phe)</text>
        <dbReference type="Rhea" id="RHEA:43632"/>
        <dbReference type="Rhea" id="RHEA-COMP:9668"/>
        <dbReference type="Rhea" id="RHEA-COMP:9699"/>
        <dbReference type="Rhea" id="RHEA-COMP:10636"/>
        <dbReference type="Rhea" id="RHEA-COMP:10637"/>
        <dbReference type="ChEBI" id="CHEBI:78442"/>
        <dbReference type="ChEBI" id="CHEBI:78531"/>
        <dbReference type="ChEBI" id="CHEBI:78597"/>
        <dbReference type="ChEBI" id="CHEBI:83561"/>
        <dbReference type="EC" id="2.3.2.6"/>
    </reaction>
</comment>
<dbReference type="InterPro" id="IPR042221">
    <property type="entry name" value="Leu/Phe-tRNA_Trfase_N"/>
</dbReference>
<dbReference type="HAMAP" id="MF_00688">
    <property type="entry name" value="Leu_Phe_trans"/>
    <property type="match status" value="1"/>
</dbReference>
<evidence type="ECO:0000313" key="17">
    <source>
        <dbReference type="Proteomes" id="UP000249518"/>
    </source>
</evidence>
<dbReference type="FunFam" id="3.30.70.3550:FF:000001">
    <property type="entry name" value="Leucyl/phenylalanyl-tRNA--protein transferase"/>
    <property type="match status" value="1"/>
</dbReference>
<keyword evidence="2 15" id="KW-0963">Cytoplasm</keyword>
<dbReference type="GO" id="GO:0005737">
    <property type="term" value="C:cytoplasm"/>
    <property type="evidence" value="ECO:0007669"/>
    <property type="project" value="UniProtKB-SubCell"/>
</dbReference>
<evidence type="ECO:0000256" key="6">
    <source>
        <dbReference type="ARBA" id="ARBA00050652"/>
    </source>
</evidence>
<protein>
    <recommendedName>
        <fullName evidence="11 15">Leucyl/phenylalanyl-tRNA--protein transferase</fullName>
        <ecNumber evidence="10 15">2.3.2.6</ecNumber>
    </recommendedName>
    <alternativeName>
        <fullName evidence="12 15">L/F-transferase</fullName>
    </alternativeName>
    <alternativeName>
        <fullName evidence="13 15">Leucyltransferase</fullName>
    </alternativeName>
    <alternativeName>
        <fullName evidence="14 15">Phenyalanyltransferase</fullName>
    </alternativeName>
</protein>
<evidence type="ECO:0000256" key="12">
    <source>
        <dbReference type="ARBA" id="ARBA00077136"/>
    </source>
</evidence>
<evidence type="ECO:0000256" key="8">
    <source>
        <dbReference type="ARBA" id="ARBA00054043"/>
    </source>
</evidence>
<comment type="caution">
    <text evidence="16">The sequence shown here is derived from an EMBL/GenBank/DDBJ whole genome shotgun (WGS) entry which is preliminary data.</text>
</comment>
<reference evidence="16 17" key="1">
    <citation type="submission" date="2018-06" db="EMBL/GenBank/DDBJ databases">
        <title>Genomic Encyclopedia of Type Strains, Phase III (KMG-III): the genomes of soil and plant-associated and newly described type strains.</title>
        <authorList>
            <person name="Whitman W."/>
        </authorList>
    </citation>
    <scope>NUCLEOTIDE SEQUENCE [LARGE SCALE GENOMIC DNA]</scope>
    <source>
        <strain evidence="16 17">CGMCC 1.12504</strain>
    </source>
</reference>
<evidence type="ECO:0000256" key="1">
    <source>
        <dbReference type="ARBA" id="ARBA00004496"/>
    </source>
</evidence>
<comment type="function">
    <text evidence="8 15">Functions in the N-end rule pathway of protein degradation where it conjugates Leu, Phe and, less efficiently, Met from aminoacyl-tRNAs to the N-termini of proteins containing an N-terminal arginine or lysine.</text>
</comment>
<dbReference type="AlphaFoldDB" id="A0A328WP63"/>
<comment type="catalytic activity">
    <reaction evidence="7 15">
        <text>N-terminal L-lysyl-[protein] + L-leucyl-tRNA(Leu) = N-terminal L-leucyl-L-lysyl-[protein] + tRNA(Leu) + H(+)</text>
        <dbReference type="Rhea" id="RHEA:12340"/>
        <dbReference type="Rhea" id="RHEA-COMP:9613"/>
        <dbReference type="Rhea" id="RHEA-COMP:9622"/>
        <dbReference type="Rhea" id="RHEA-COMP:12670"/>
        <dbReference type="Rhea" id="RHEA-COMP:12671"/>
        <dbReference type="ChEBI" id="CHEBI:15378"/>
        <dbReference type="ChEBI" id="CHEBI:65249"/>
        <dbReference type="ChEBI" id="CHEBI:78442"/>
        <dbReference type="ChEBI" id="CHEBI:78494"/>
        <dbReference type="ChEBI" id="CHEBI:133043"/>
        <dbReference type="EC" id="2.3.2.6"/>
    </reaction>
</comment>
<dbReference type="PANTHER" id="PTHR30098:SF2">
    <property type="entry name" value="LEUCYL_PHENYLALANYL-TRNA--PROTEIN TRANSFERASE"/>
    <property type="match status" value="1"/>
</dbReference>
<comment type="catalytic activity">
    <reaction evidence="6 15">
        <text>N-terminal L-arginyl-[protein] + L-leucyl-tRNA(Leu) = N-terminal L-leucyl-L-arginyl-[protein] + tRNA(Leu) + H(+)</text>
        <dbReference type="Rhea" id="RHEA:50416"/>
        <dbReference type="Rhea" id="RHEA-COMP:9613"/>
        <dbReference type="Rhea" id="RHEA-COMP:9622"/>
        <dbReference type="Rhea" id="RHEA-COMP:12672"/>
        <dbReference type="Rhea" id="RHEA-COMP:12673"/>
        <dbReference type="ChEBI" id="CHEBI:15378"/>
        <dbReference type="ChEBI" id="CHEBI:64719"/>
        <dbReference type="ChEBI" id="CHEBI:78442"/>
        <dbReference type="ChEBI" id="CHEBI:78494"/>
        <dbReference type="ChEBI" id="CHEBI:133044"/>
        <dbReference type="EC" id="2.3.2.6"/>
    </reaction>
</comment>
<dbReference type="InterPro" id="IPR042203">
    <property type="entry name" value="Leu/Phe-tRNA_Trfase_C"/>
</dbReference>
<proteinExistence type="inferred from homology"/>
<evidence type="ECO:0000256" key="13">
    <source>
        <dbReference type="ARBA" id="ARBA00077165"/>
    </source>
</evidence>
<evidence type="ECO:0000256" key="4">
    <source>
        <dbReference type="ARBA" id="ARBA00023315"/>
    </source>
</evidence>
<dbReference type="Proteomes" id="UP000249518">
    <property type="component" value="Unassembled WGS sequence"/>
</dbReference>
<organism evidence="16 17">
    <name type="scientific">Flavobacterium lacus</name>
    <dbReference type="NCBI Taxonomy" id="1353778"/>
    <lineage>
        <taxon>Bacteria</taxon>
        <taxon>Pseudomonadati</taxon>
        <taxon>Bacteroidota</taxon>
        <taxon>Flavobacteriia</taxon>
        <taxon>Flavobacteriales</taxon>
        <taxon>Flavobacteriaceae</taxon>
        <taxon>Flavobacterium</taxon>
    </lineage>
</organism>
<sequence>MYFLSKELYFPPVSEASYEGILAVGGDLSTERLLLAYKKGIFPWFEEDEPILWWSPPQRMVVDPKEYKIAKSLRNILNRKIFEVTFNQNFSEVIKNCQIIKRKGQQGTWITDSMYESYLKLHELGIAKSVEVWQNDELVGGLYGVDLGHIFCGESMFSKVPNASKVAFVSLIEKLKQENYLLLDCQVHNDHLEKLGAFEISRDTYLKILKSQR</sequence>
<evidence type="ECO:0000313" key="16">
    <source>
        <dbReference type="EMBL" id="RAR48110.1"/>
    </source>
</evidence>
<dbReference type="NCBIfam" id="TIGR00667">
    <property type="entry name" value="aat"/>
    <property type="match status" value="1"/>
</dbReference>
<keyword evidence="4 15" id="KW-0012">Acyltransferase</keyword>
<dbReference type="Gene3D" id="3.40.630.70">
    <property type="entry name" value="Leucyl/phenylalanyl-tRNA-protein transferase, C-terminal domain"/>
    <property type="match status" value="1"/>
</dbReference>
<dbReference type="GO" id="GO:0008914">
    <property type="term" value="F:leucyl-tRNA--protein transferase activity"/>
    <property type="evidence" value="ECO:0007669"/>
    <property type="project" value="UniProtKB-UniRule"/>
</dbReference>
<dbReference type="EMBL" id="QLSV01000006">
    <property type="protein sequence ID" value="RAR48110.1"/>
    <property type="molecule type" value="Genomic_DNA"/>
</dbReference>
<dbReference type="Pfam" id="PF03588">
    <property type="entry name" value="Leu_Phe_trans"/>
    <property type="match status" value="1"/>
</dbReference>
<name>A0A328WP63_9FLAO</name>
<dbReference type="InterPro" id="IPR004616">
    <property type="entry name" value="Leu/Phe-tRNA_Trfase"/>
</dbReference>
<evidence type="ECO:0000256" key="7">
    <source>
        <dbReference type="ARBA" id="ARBA00051538"/>
    </source>
</evidence>
<dbReference type="Gene3D" id="3.30.70.3550">
    <property type="entry name" value="Leucyl/phenylalanyl-tRNA-protein transferase, N-terminal domain"/>
    <property type="match status" value="1"/>
</dbReference>
<dbReference type="GO" id="GO:0030163">
    <property type="term" value="P:protein catabolic process"/>
    <property type="evidence" value="ECO:0007669"/>
    <property type="project" value="UniProtKB-UniRule"/>
</dbReference>
<dbReference type="RefSeq" id="WP_112085940.1">
    <property type="nucleotide sequence ID" value="NZ_QLSV01000006.1"/>
</dbReference>
<evidence type="ECO:0000256" key="15">
    <source>
        <dbReference type="HAMAP-Rule" id="MF_00688"/>
    </source>
</evidence>
<gene>
    <name evidence="15" type="primary">aat</name>
    <name evidence="16" type="ORF">B0I10_106112</name>
</gene>
<evidence type="ECO:0000256" key="2">
    <source>
        <dbReference type="ARBA" id="ARBA00022490"/>
    </source>
</evidence>
<keyword evidence="3 15" id="KW-0808">Transferase</keyword>
<dbReference type="InterPro" id="IPR016181">
    <property type="entry name" value="Acyl_CoA_acyltransferase"/>
</dbReference>